<proteinExistence type="predicted"/>
<dbReference type="Proteomes" id="UP000295763">
    <property type="component" value="Unassembled WGS sequence"/>
</dbReference>
<dbReference type="NCBIfam" id="TIGR01731">
    <property type="entry name" value="fil_hemag_20aa"/>
    <property type="match status" value="9"/>
</dbReference>
<dbReference type="InterPro" id="IPR024973">
    <property type="entry name" value="ESPR"/>
</dbReference>
<dbReference type="InterPro" id="IPR008638">
    <property type="entry name" value="FhaB/CdiA-like_TPS"/>
</dbReference>
<dbReference type="OrthoDB" id="2664633at2"/>
<gene>
    <name evidence="2" type="ORF">EDC44_11364</name>
</gene>
<evidence type="ECO:0000313" key="2">
    <source>
        <dbReference type="EMBL" id="TCP94918.1"/>
    </source>
</evidence>
<dbReference type="EMBL" id="SLYB01000013">
    <property type="protein sequence ID" value="TCP94918.1"/>
    <property type="molecule type" value="Genomic_DNA"/>
</dbReference>
<keyword evidence="3" id="KW-1185">Reference proteome</keyword>
<feature type="domain" description="Filamentous haemagglutinin FhaB/tRNA nuclease CdiA-like TPS" evidence="1">
    <location>
        <begin position="91"/>
        <end position="211"/>
    </location>
</feature>
<dbReference type="Pfam" id="PF13332">
    <property type="entry name" value="Fil_haemagg_2"/>
    <property type="match status" value="2"/>
</dbReference>
<name>A0A4R2TCT6_9PAST</name>
<dbReference type="Pfam" id="PF05860">
    <property type="entry name" value="TPS"/>
    <property type="match status" value="1"/>
</dbReference>
<dbReference type="InterPro" id="IPR025157">
    <property type="entry name" value="Hemagglutinin_rpt"/>
</dbReference>
<dbReference type="SMART" id="SM00912">
    <property type="entry name" value="Haemagg_act"/>
    <property type="match status" value="1"/>
</dbReference>
<reference evidence="2 3" key="1">
    <citation type="submission" date="2019-03" db="EMBL/GenBank/DDBJ databases">
        <title>Genomic Encyclopedia of Type Strains, Phase IV (KMG-IV): sequencing the most valuable type-strain genomes for metagenomic binning, comparative biology and taxonomic classification.</title>
        <authorList>
            <person name="Goeker M."/>
        </authorList>
    </citation>
    <scope>NUCLEOTIDE SEQUENCE [LARGE SCALE GENOMIC DNA]</scope>
    <source>
        <strain evidence="2 3">DSM 28404</strain>
    </source>
</reference>
<evidence type="ECO:0000259" key="1">
    <source>
        <dbReference type="SMART" id="SM00912"/>
    </source>
</evidence>
<dbReference type="InterPro" id="IPR010069">
    <property type="entry name" value="CdiA_FHA1_rpt"/>
</dbReference>
<dbReference type="InterPro" id="IPR012334">
    <property type="entry name" value="Pectin_lyas_fold"/>
</dbReference>
<dbReference type="InterPro" id="IPR011050">
    <property type="entry name" value="Pectin_lyase_fold/virulence"/>
</dbReference>
<dbReference type="Pfam" id="PF13018">
    <property type="entry name" value="ESPR"/>
    <property type="match status" value="1"/>
</dbReference>
<protein>
    <submittedName>
        <fullName evidence="2">Filamentous hemagglutinin</fullName>
    </submittedName>
</protein>
<dbReference type="Gene3D" id="2.160.20.10">
    <property type="entry name" value="Single-stranded right-handed beta-helix, Pectin lyase-like"/>
    <property type="match status" value="1"/>
</dbReference>
<comment type="caution">
    <text evidence="2">The sequence shown here is derived from an EMBL/GenBank/DDBJ whole genome shotgun (WGS) entry which is preliminary data.</text>
</comment>
<sequence>MNKQCFRVIFSKTRQRLIVTSELAKSADKSTSPQSAVNSDIVFATLKPLAFSLFCALGFVTFSASALSDTLIIKADPNARKNQQPIVLQTANGLPQVNIQTPNEKGLSHNKYRDFNVDTKGAILNNSYNATKTQQAGLVQSNPYLARGEAKVILNEVTSTNPSRLKGYLEVAGKKAEVIIANPNGLHCDGCGTINATRSTLTTGKPQIKDGRVDGFKVEKGKVKISGKGLDNSRVDYTDILAREAEINAGVWAGKKLNVVTGANKVKQADIAQADSDLTITRIDAKKLAENTPHFALDVSELGGMYAGKIHLVGTEQGLGVRNAGHIGASHDRLTIDAQGKIVNTGTLNAQQQISLKTPKNIENTGRIEAKTQNVELQSHANITQNGSVIARIGKVKATAKNTLSQHGETVAKGNISYKAAEVTSTQSSLIAAGVTTTPTAHGETRQLDSQTAQGANIDIQADKTTQLAGRNIASGKLNIAAQSVNLDNSKNNAYDIAIQAKSGDVQANHAQLSAVENLQISTPQTLSTQHSQLTANRIQTSQQDLNTQHAVWLQSGTDEFNLNARSIQNQGGTLSTGGNFNLNAENVDNTDGQFIAGRSLNIHTTGEFNSTQGTLFANNTLKLQTAQLTNTNGLIKSIGNMHIDTGNHNLLNQQTNTNSDTQKGIIALGNLVINSATLHNTQGKIATAQNLTVNAQALTNTQGVINAQQQATIQAAQIDNQRGTIWGANTHLNATTINNQKNGQTGSLIGATDTLTVTVAQLNNQQTVATDTKPTQGLQAKNIQLNADTLNNQQGGIYATNTISAAIKNQLNNQAGEFLARKTVQIHSQTDHLMVDNQDGTIEAGQQLSLKAKTLQHEGTIKTQGDAEIALTDSFTLNRAFQVGNNLIFSTQGDLLNNVKQVVGNQALFTAKNLINHANAEISSNRTLINTETVTNYGLLDGTENIIKTGTLNNIATGRIYGDHLAIQADNLNNLNNDEKSATIAARKRLDLGVGILTNQDHSLIFSIGDIAVGGQLNEQNQATGHAKLVDNGSATIEALGNGDIKTQRLFNHDLHLKLGEYHTNERIIEYAPSKTSTRYVLQNGQGKQGHFDLKNNSKRDSNSYLILKDGKRIASRYWTTWNYNRHTVTSTIEYRDPAKILIGGDLSLSGSNLENNASTLSIGKTLLLGDSIFTRNENNSDLTAGGITLKNIDIQGNIDITDTGKWESFGKERHRYGARGKKRWAVYGKGSGNINDIHPTEHFTFNKVLNDIGNEIVGTNTTIDSQSNSAPVTLTLPTVSAVISGQVSANHTENLADGTQPIIKTHLAEITLPKASLYQINPEAPNGYVVETDSQFTDRKRWLSSDYMFNALRYDHNNVQKRLGDGFYEQRLVNEQINQLTGRRFLDNYSSDFEQYKALMDSGVYYADKFKLTPGVGLTAEQMAELTSDMVWLVNKEVTLPSGKTLTVLTPQVYLVARNFDVTTQGALISAREIVGNINGNITNTGMIAGRDLTALSANNITNNGVVLGNTVNLSAEQTLVNLGGKIQALDSATLIGKQGIEIASQTSSAENHDIFGNAFAHTNIDRRADIDVNGKLTIFSPKDVVLKAANVNADVIHIQGHNVELGTVSTANKQHYNADADNYYRLDQTQEISSHLKAKNDVNIISENHTALRQASVHSDNGTVAIGSINGDVQIQEGRSQEQLSFGAKSTHNGMLQTTITVSKHDHAYDVAQGSTIDGNNVLLQANKGNMTIQGSNVVAENNLTATAKNINIQEAENRLFEQDFEKTKKSGLMGGGGFGFSIGQRKLTTETDQTKYTATQSQVGSLSGNTTLLANENYRQSASSVTAVDGDVTIQAQHVDVLAASDKYKTNYKQTYEKKGLTIAINTPIQTAINAVKSVTEAVKTVGESKDDRINAMAAANAGWGAYRAGQTLGKVGQELGELMQNGTVPTEAVSVSITYGEQKNVDTHHTEGSTANNSQVNAGGNVTITATGADKQSNINIIGSDVSGKQGTTLTADNDINLNAQQQTHKERTQNKSSGFNAGVAIAVGNGVSFGITAGGNYGKGYGNGDDVTYRHAHLGDSSSQTTINAGNNATLKGAQVQGKSVTLNAENLTIESLQDTMKYQGKQMNVSGQVTVGYGASGSASYNQSKINADYASVVEQSGIYAGDDGYQINVGNHTALTGGIVTSGEKAEQGGKNSFSTGTLSATDIENHANYKGSAFGVSGSATVGGGESAKEMGGVNLMSLGSNNQVQTVDVQTGDVTTHTEGTLSVNKSIGFGYDKDSQSSVTKSGINTANIKIKDSQTQFENTGKTIAETLSAIKTNIMTENAAENSGVLTNNFDKDRVQKELNTQVKVTQEFDKNRQDIKAELLAKADKLFAEAKLERYKNGGNETEKSKELENQAHNLSQLTSYIDTALGTAWGLTNSISTAALQVTAQHADYAKNAGTHITAGSVYKVDCSGGVAQRYCREMDDKTRKTEWEGGAREIYDINEIQNKNGKNVIISNPGIYNSKYEAFRNAVKQNPDAAENGNLYVVLNSPSYEGIPFLSEVLFYASYDKLNETIGAKLPLTYAERTNMLLNKYAAIKGLTLEKSNHSRGSLTESVSLQYTNNHFKDKNGKPIPIPLEKVRFVGAAANAERYYGVLENNGYVNKNGVSTTFGQASHNQDFVALPPVILGGNTVTGGACGKLCYSHSGYYGKVPDEFLKGDNNQPLLDQNGKKIKNLEYKEYVELWGEPKKDQNGNLINVSAPNILIRDKDGKIHLRNSVVVNKFFSP</sequence>
<accession>A0A4R2TCT6</accession>
<dbReference type="NCBIfam" id="TIGR01901">
    <property type="entry name" value="adhes_NPXG"/>
    <property type="match status" value="1"/>
</dbReference>
<dbReference type="GO" id="GO:0003824">
    <property type="term" value="F:catalytic activity"/>
    <property type="evidence" value="ECO:0007669"/>
    <property type="project" value="UniProtKB-ARBA"/>
</dbReference>
<dbReference type="RefSeq" id="WP_131977020.1">
    <property type="nucleotide sequence ID" value="NZ_SLYB01000013.1"/>
</dbReference>
<dbReference type="SUPFAM" id="SSF51126">
    <property type="entry name" value="Pectin lyase-like"/>
    <property type="match status" value="1"/>
</dbReference>
<organism evidence="2 3">
    <name type="scientific">Cricetibacter osteomyelitidis</name>
    <dbReference type="NCBI Taxonomy" id="1521931"/>
    <lineage>
        <taxon>Bacteria</taxon>
        <taxon>Pseudomonadati</taxon>
        <taxon>Pseudomonadota</taxon>
        <taxon>Gammaproteobacteria</taxon>
        <taxon>Pasteurellales</taxon>
        <taxon>Pasteurellaceae</taxon>
        <taxon>Cricetibacter</taxon>
    </lineage>
</organism>
<evidence type="ECO:0000313" key="3">
    <source>
        <dbReference type="Proteomes" id="UP000295763"/>
    </source>
</evidence>